<dbReference type="InterPro" id="IPR023865">
    <property type="entry name" value="Aliphatic_acid_kinase_CS"/>
</dbReference>
<dbReference type="GO" id="GO:0005524">
    <property type="term" value="F:ATP binding"/>
    <property type="evidence" value="ECO:0007669"/>
    <property type="project" value="UniProtKB-KW"/>
</dbReference>
<protein>
    <recommendedName>
        <fullName evidence="9">Probable butyrate kinase</fullName>
        <shortName evidence="9">BK</shortName>
        <ecNumber evidence="9">2.7.2.7</ecNumber>
    </recommendedName>
    <alternativeName>
        <fullName evidence="9">Branched-chain carboxylic acid kinase</fullName>
    </alternativeName>
</protein>
<dbReference type="GO" id="GO:0008776">
    <property type="term" value="F:acetate kinase activity"/>
    <property type="evidence" value="ECO:0007669"/>
    <property type="project" value="TreeGrafter"/>
</dbReference>
<reference evidence="11 12" key="1">
    <citation type="submission" date="2019-02" db="EMBL/GenBank/DDBJ databases">
        <title>Siculibacillus lacustris gen. nov., sp. nov., a new rosette-forming bacterium isolated from a freshwater crater lake (Lake St. Ana, Romania).</title>
        <authorList>
            <person name="Felfoldi T."/>
            <person name="Marton Z."/>
            <person name="Szabo A."/>
            <person name="Mentes A."/>
            <person name="Boka K."/>
            <person name="Marialigeti K."/>
            <person name="Mathe I."/>
            <person name="Koncz M."/>
            <person name="Schumann P."/>
            <person name="Toth E."/>
        </authorList>
    </citation>
    <scope>NUCLEOTIDE SEQUENCE [LARGE SCALE GENOMIC DNA]</scope>
    <source>
        <strain evidence="11 12">SA-279</strain>
    </source>
</reference>
<evidence type="ECO:0000313" key="12">
    <source>
        <dbReference type="Proteomes" id="UP000292781"/>
    </source>
</evidence>
<dbReference type="NCBIfam" id="TIGR02707">
    <property type="entry name" value="butyr_kinase"/>
    <property type="match status" value="1"/>
</dbReference>
<comment type="catalytic activity">
    <reaction evidence="8 9">
        <text>butanoate + ATP = butanoyl phosphate + ADP</text>
        <dbReference type="Rhea" id="RHEA:13585"/>
        <dbReference type="ChEBI" id="CHEBI:17968"/>
        <dbReference type="ChEBI" id="CHEBI:30616"/>
        <dbReference type="ChEBI" id="CHEBI:58079"/>
        <dbReference type="ChEBI" id="CHEBI:456216"/>
        <dbReference type="EC" id="2.7.2.7"/>
    </reaction>
</comment>
<dbReference type="SUPFAM" id="SSF53067">
    <property type="entry name" value="Actin-like ATPase domain"/>
    <property type="match status" value="2"/>
</dbReference>
<dbReference type="PRINTS" id="PR00471">
    <property type="entry name" value="ACETATEKNASE"/>
</dbReference>
<comment type="similarity">
    <text evidence="2 9 10">Belongs to the acetokinase family.</text>
</comment>
<evidence type="ECO:0000256" key="4">
    <source>
        <dbReference type="ARBA" id="ARBA00022679"/>
    </source>
</evidence>
<dbReference type="OrthoDB" id="9771859at2"/>
<evidence type="ECO:0000256" key="2">
    <source>
        <dbReference type="ARBA" id="ARBA00008748"/>
    </source>
</evidence>
<evidence type="ECO:0000313" key="11">
    <source>
        <dbReference type="EMBL" id="TBW38995.1"/>
    </source>
</evidence>
<evidence type="ECO:0000256" key="3">
    <source>
        <dbReference type="ARBA" id="ARBA00022490"/>
    </source>
</evidence>
<dbReference type="EMBL" id="SJFN01000009">
    <property type="protein sequence ID" value="TBW38995.1"/>
    <property type="molecule type" value="Genomic_DNA"/>
</dbReference>
<sequence length="362" mass="38924">MAEARRILVINPGSTSTKVAVYEDTREIFRVSLEHRAEDLATYPTVAAQYEMRRSAVLDALAEAGIAVETLDAIAARGAALPPPLEGGAYRIDDAMVEILCRRPVIEHASNVAAPIAHDLARRLGIPAYIYDSVVADERDPIARLSGLKELPRISLSHVLNMRAQAIKAAEQIGRPYRDLTLIVTHLGGGISSSLHRGGRMIDNVSEDEGPFSPERAGRVPRRWLIDLCYAGTHDHATLRRMLYGRGGLVSYLGTSSAVEVERRIAAGDVEAELVYRAMAQQIAKSIGELATVVAGSVDAIVLTGGIAHSALLTGWIAERVSFLAPVLVLPGENELESLAHGVLRVLSGREPAKDYAPPCPA</sequence>
<proteinExistence type="inferred from homology"/>
<evidence type="ECO:0000256" key="5">
    <source>
        <dbReference type="ARBA" id="ARBA00022741"/>
    </source>
</evidence>
<dbReference type="Proteomes" id="UP000292781">
    <property type="component" value="Unassembled WGS sequence"/>
</dbReference>
<organism evidence="11 12">
    <name type="scientific">Siculibacillus lacustris</name>
    <dbReference type="NCBI Taxonomy" id="1549641"/>
    <lineage>
        <taxon>Bacteria</taxon>
        <taxon>Pseudomonadati</taxon>
        <taxon>Pseudomonadota</taxon>
        <taxon>Alphaproteobacteria</taxon>
        <taxon>Hyphomicrobiales</taxon>
        <taxon>Ancalomicrobiaceae</taxon>
        <taxon>Siculibacillus</taxon>
    </lineage>
</organism>
<dbReference type="PANTHER" id="PTHR21060:SF3">
    <property type="entry name" value="BUTYRATE KINASE 2-RELATED"/>
    <property type="match status" value="1"/>
</dbReference>
<dbReference type="NCBIfam" id="NF002834">
    <property type="entry name" value="PRK03011.1-5"/>
    <property type="match status" value="1"/>
</dbReference>
<dbReference type="PANTHER" id="PTHR21060">
    <property type="entry name" value="ACETATE KINASE"/>
    <property type="match status" value="1"/>
</dbReference>
<keyword evidence="12" id="KW-1185">Reference proteome</keyword>
<dbReference type="PROSITE" id="PS01075">
    <property type="entry name" value="ACETATE_KINASE_1"/>
    <property type="match status" value="1"/>
</dbReference>
<evidence type="ECO:0000256" key="6">
    <source>
        <dbReference type="ARBA" id="ARBA00022777"/>
    </source>
</evidence>
<keyword evidence="4 9" id="KW-0808">Transferase</keyword>
<dbReference type="HAMAP" id="MF_00542">
    <property type="entry name" value="Butyrate_kinase"/>
    <property type="match status" value="1"/>
</dbReference>
<dbReference type="GO" id="GO:0006083">
    <property type="term" value="P:acetate metabolic process"/>
    <property type="evidence" value="ECO:0007669"/>
    <property type="project" value="TreeGrafter"/>
</dbReference>
<keyword evidence="7 9" id="KW-0067">ATP-binding</keyword>
<evidence type="ECO:0000256" key="9">
    <source>
        <dbReference type="HAMAP-Rule" id="MF_00542"/>
    </source>
</evidence>
<comment type="caution">
    <text evidence="11">The sequence shown here is derived from an EMBL/GenBank/DDBJ whole genome shotgun (WGS) entry which is preliminary data.</text>
</comment>
<comment type="subcellular location">
    <subcellularLocation>
        <location evidence="1 9">Cytoplasm</location>
    </subcellularLocation>
</comment>
<dbReference type="AlphaFoldDB" id="A0A4Q9VSX5"/>
<name>A0A4Q9VSX5_9HYPH</name>
<gene>
    <name evidence="9 11" type="primary">buk</name>
    <name evidence="11" type="ORF">EYW49_07645</name>
</gene>
<dbReference type="InterPro" id="IPR043129">
    <property type="entry name" value="ATPase_NBD"/>
</dbReference>
<dbReference type="InterPro" id="IPR011245">
    <property type="entry name" value="Butyrate_kin"/>
</dbReference>
<dbReference type="Gene3D" id="3.30.420.40">
    <property type="match status" value="2"/>
</dbReference>
<keyword evidence="5 9" id="KW-0547">Nucleotide-binding</keyword>
<evidence type="ECO:0000256" key="7">
    <source>
        <dbReference type="ARBA" id="ARBA00022840"/>
    </source>
</evidence>
<dbReference type="InterPro" id="IPR000890">
    <property type="entry name" value="Aliphatic_acid_kin_short-chain"/>
</dbReference>
<dbReference type="PIRSF" id="PIRSF036458">
    <property type="entry name" value="Butyrate_kin"/>
    <property type="match status" value="1"/>
</dbReference>
<keyword evidence="6 9" id="KW-0418">Kinase</keyword>
<evidence type="ECO:0000256" key="8">
    <source>
        <dbReference type="ARBA" id="ARBA00048596"/>
    </source>
</evidence>
<dbReference type="GO" id="GO:0047761">
    <property type="term" value="F:butyrate kinase activity"/>
    <property type="evidence" value="ECO:0007669"/>
    <property type="project" value="UniProtKB-UniRule"/>
</dbReference>
<keyword evidence="3 9" id="KW-0963">Cytoplasm</keyword>
<evidence type="ECO:0000256" key="10">
    <source>
        <dbReference type="RuleBase" id="RU003835"/>
    </source>
</evidence>
<evidence type="ECO:0000256" key="1">
    <source>
        <dbReference type="ARBA" id="ARBA00004496"/>
    </source>
</evidence>
<dbReference type="CDD" id="cd24011">
    <property type="entry name" value="ASKHA_NBD_BK"/>
    <property type="match status" value="1"/>
</dbReference>
<dbReference type="EC" id="2.7.2.7" evidence="9"/>
<accession>A0A4Q9VSX5</accession>
<dbReference type="Pfam" id="PF00871">
    <property type="entry name" value="Acetate_kinase"/>
    <property type="match status" value="1"/>
</dbReference>
<dbReference type="GO" id="GO:0005737">
    <property type="term" value="C:cytoplasm"/>
    <property type="evidence" value="ECO:0007669"/>
    <property type="project" value="UniProtKB-SubCell"/>
</dbReference>
<dbReference type="RefSeq" id="WP_131307862.1">
    <property type="nucleotide sequence ID" value="NZ_SJFN01000009.1"/>
</dbReference>